<comment type="caution">
    <text evidence="1">The sequence shown here is derived from an EMBL/GenBank/DDBJ whole genome shotgun (WGS) entry which is preliminary data.</text>
</comment>
<evidence type="ECO:0000313" key="1">
    <source>
        <dbReference type="EMBL" id="MCH4823193.1"/>
    </source>
</evidence>
<reference evidence="1" key="1">
    <citation type="submission" date="2022-03" db="EMBL/GenBank/DDBJ databases">
        <title>Gramella crocea sp. nov., isolated from activated sludge of a seafood processing plant.</title>
        <authorList>
            <person name="Zhang X."/>
        </authorList>
    </citation>
    <scope>NUCLEOTIDE SEQUENCE</scope>
    <source>
        <strain evidence="1">YJ019</strain>
    </source>
</reference>
<name>A0A9X1V5V4_9FLAO</name>
<gene>
    <name evidence="1" type="ORF">ML462_08395</name>
</gene>
<organism evidence="1 2">
    <name type="scientific">Christiangramia lutea</name>
    <dbReference type="NCBI Taxonomy" id="1607951"/>
    <lineage>
        <taxon>Bacteria</taxon>
        <taxon>Pseudomonadati</taxon>
        <taxon>Bacteroidota</taxon>
        <taxon>Flavobacteriia</taxon>
        <taxon>Flavobacteriales</taxon>
        <taxon>Flavobacteriaceae</taxon>
        <taxon>Christiangramia</taxon>
    </lineage>
</organism>
<evidence type="ECO:0000313" key="2">
    <source>
        <dbReference type="Proteomes" id="UP001139226"/>
    </source>
</evidence>
<dbReference type="EMBL" id="JAKVTV010000002">
    <property type="protein sequence ID" value="MCH4823193.1"/>
    <property type="molecule type" value="Genomic_DNA"/>
</dbReference>
<dbReference type="AlphaFoldDB" id="A0A9X1V5V4"/>
<protein>
    <submittedName>
        <fullName evidence="1">Uncharacterized protein</fullName>
    </submittedName>
</protein>
<sequence>MTNQLANNFQDPGLAGYYVSDGYFKKDEGYDWVAVIVKRVSENELKISVRSRADKKRPSCTFDTSVFRREKNNFSTQIGGNTVLVDFTGDKVIIKGEDQKGESLLYFYCSGGATVGGTYSKIQEEIDVDQMDPTIFHDNLQLQNIGFEISTVLNNDQKILKVTPYGLSETNGGFKTYIEGEVTNAEIEDLNADGFPELLIYTRTPDHKGNVMAYSVNNGKSLSLVYFPDISENKELAGSYGGHDEFSLIERNLGRRFPVYENGEPTGKFKQVIYKMEDGANSRRFVIKEITEY</sequence>
<accession>A0A9X1V5V4</accession>
<keyword evidence="2" id="KW-1185">Reference proteome</keyword>
<dbReference type="Proteomes" id="UP001139226">
    <property type="component" value="Unassembled WGS sequence"/>
</dbReference>
<dbReference type="RefSeq" id="WP_240713357.1">
    <property type="nucleotide sequence ID" value="NZ_JAKVTV010000002.1"/>
</dbReference>
<proteinExistence type="predicted"/>